<organism evidence="2 3">
    <name type="scientific">Prunus dulcis</name>
    <name type="common">Almond</name>
    <name type="synonym">Amygdalus dulcis</name>
    <dbReference type="NCBI Taxonomy" id="3755"/>
    <lineage>
        <taxon>Eukaryota</taxon>
        <taxon>Viridiplantae</taxon>
        <taxon>Streptophyta</taxon>
        <taxon>Embryophyta</taxon>
        <taxon>Tracheophyta</taxon>
        <taxon>Spermatophyta</taxon>
        <taxon>Magnoliopsida</taxon>
        <taxon>eudicotyledons</taxon>
        <taxon>Gunneridae</taxon>
        <taxon>Pentapetalae</taxon>
        <taxon>rosids</taxon>
        <taxon>fabids</taxon>
        <taxon>Rosales</taxon>
        <taxon>Rosaceae</taxon>
        <taxon>Amygdaloideae</taxon>
        <taxon>Amygdaleae</taxon>
        <taxon>Prunus</taxon>
    </lineage>
</organism>
<accession>A0A5E4GDJ4</accession>
<dbReference type="Proteomes" id="UP001054821">
    <property type="component" value="Chromosome 7"/>
</dbReference>
<protein>
    <submittedName>
        <fullName evidence="2">Uncharacterized protein</fullName>
    </submittedName>
</protein>
<dbReference type="InParanoid" id="A0A5E4GDJ4"/>
<proteinExistence type="predicted"/>
<evidence type="ECO:0000313" key="2">
    <source>
        <dbReference type="EMBL" id="VVA37874.1"/>
    </source>
</evidence>
<dbReference type="Gramene" id="VVA37874">
    <property type="protein sequence ID" value="VVA37874"/>
    <property type="gene ID" value="Prudul26B020269"/>
</dbReference>
<name>A0A5E4GDJ4_PRUDU</name>
<reference evidence="1 4" key="3">
    <citation type="journal article" date="2022" name="G3 (Bethesda)">
        <title>Whole-genome sequence and methylome profiling of the almond [Prunus dulcis (Mill.) D.A. Webb] cultivar 'Nonpareil'.</title>
        <authorList>
            <person name="D'Amico-Willman K.M."/>
            <person name="Ouma W.Z."/>
            <person name="Meulia T."/>
            <person name="Sideli G.M."/>
            <person name="Gradziel T.M."/>
            <person name="Fresnedo-Ramirez J."/>
        </authorList>
    </citation>
    <scope>NUCLEOTIDE SEQUENCE [LARGE SCALE GENOMIC DNA]</scope>
    <source>
        <strain evidence="1">Clone GOH B32 T37-40</strain>
    </source>
</reference>
<dbReference type="EMBL" id="JAJFAZ020000007">
    <property type="protein sequence ID" value="KAI5317620.1"/>
    <property type="molecule type" value="Genomic_DNA"/>
</dbReference>
<evidence type="ECO:0000313" key="3">
    <source>
        <dbReference type="Proteomes" id="UP000327085"/>
    </source>
</evidence>
<dbReference type="AlphaFoldDB" id="A0A5E4GDJ4"/>
<sequence length="94" mass="10826">MSPMQYYPKTDIEEDLCKILGEPYVPPPSLGLIDDSMEMSLVPPPPLPLYSKEMSHLYARPPPAFSYNAYFTSSSEYFFVGICQERFATHLFFF</sequence>
<dbReference type="Proteomes" id="UP000327085">
    <property type="component" value="Chromosome 7"/>
</dbReference>
<keyword evidence="4" id="KW-1185">Reference proteome</keyword>
<evidence type="ECO:0000313" key="1">
    <source>
        <dbReference type="EMBL" id="KAI5317620.1"/>
    </source>
</evidence>
<gene>
    <name evidence="2" type="ORF">ALMOND_2B020269</name>
    <name evidence="1" type="ORF">L3X38_037327</name>
</gene>
<reference evidence="2" key="1">
    <citation type="submission" date="2019-07" db="EMBL/GenBank/DDBJ databases">
        <authorList>
            <person name="Alioto T."/>
            <person name="Alioto T."/>
            <person name="Gomez Garrido J."/>
        </authorList>
    </citation>
    <scope>NUCLEOTIDE SEQUENCE</scope>
</reference>
<reference evidence="3" key="2">
    <citation type="journal article" date="2020" name="Plant J.">
        <title>Transposons played a major role in the diversification between the closely related almond and peach genomes: results from the almond genome sequence.</title>
        <authorList>
            <person name="Alioto T."/>
            <person name="Alexiou K.G."/>
            <person name="Bardil A."/>
            <person name="Barteri F."/>
            <person name="Castanera R."/>
            <person name="Cruz F."/>
            <person name="Dhingra A."/>
            <person name="Duval H."/>
            <person name="Fernandez I Marti A."/>
            <person name="Frias L."/>
            <person name="Galan B."/>
            <person name="Garcia J.L."/>
            <person name="Howad W."/>
            <person name="Gomez-Garrido J."/>
            <person name="Gut M."/>
            <person name="Julca I."/>
            <person name="Morata J."/>
            <person name="Puigdomenech P."/>
            <person name="Ribeca P."/>
            <person name="Rubio Cabetas M.J."/>
            <person name="Vlasova A."/>
            <person name="Wirthensohn M."/>
            <person name="Garcia-Mas J."/>
            <person name="Gabaldon T."/>
            <person name="Casacuberta J.M."/>
            <person name="Arus P."/>
        </authorList>
    </citation>
    <scope>NUCLEOTIDE SEQUENCE [LARGE SCALE GENOMIC DNA]</scope>
    <source>
        <strain evidence="3">cv. Texas</strain>
    </source>
</reference>
<evidence type="ECO:0000313" key="4">
    <source>
        <dbReference type="Proteomes" id="UP001054821"/>
    </source>
</evidence>
<dbReference type="EMBL" id="CABIKO010000583">
    <property type="protein sequence ID" value="VVA37874.1"/>
    <property type="molecule type" value="Genomic_DNA"/>
</dbReference>